<sequence length="235" mass="26687">MEINQLITFVTIAKCQSFSKAAAKLDYSQAAVTIQIKNLEKELQCQLFDRLGKQVSLTARGSQFYPHAMQILKDLAIAKESIASSDELHGFLRLGTIDSLCASLSHLLLHYHKQFPHVTMSITTTSIDGLLMKLKQNEIDIAYLADRSIEDIQLMKAFEKEEAACFVCDVHHPLLQEKNLSLDRLLKEPLILTERNASYRTLLDLDLQKKGYEVNWYHCQGLFIDSDDLFSAHKG</sequence>
<dbReference type="InterPro" id="IPR036390">
    <property type="entry name" value="WH_DNA-bd_sf"/>
</dbReference>
<organism evidence="6 7">
    <name type="scientific">Intestinibaculum porci</name>
    <dbReference type="NCBI Taxonomy" id="2487118"/>
    <lineage>
        <taxon>Bacteria</taxon>
        <taxon>Bacillati</taxon>
        <taxon>Bacillota</taxon>
        <taxon>Erysipelotrichia</taxon>
        <taxon>Erysipelotrichales</taxon>
        <taxon>Erysipelotrichaceae</taxon>
        <taxon>Intestinibaculum</taxon>
    </lineage>
</organism>
<dbReference type="Gene3D" id="1.10.10.10">
    <property type="entry name" value="Winged helix-like DNA-binding domain superfamily/Winged helix DNA-binding domain"/>
    <property type="match status" value="1"/>
</dbReference>
<dbReference type="GO" id="GO:0000976">
    <property type="term" value="F:transcription cis-regulatory region binding"/>
    <property type="evidence" value="ECO:0007669"/>
    <property type="project" value="TreeGrafter"/>
</dbReference>
<dbReference type="PANTHER" id="PTHR30126:SF40">
    <property type="entry name" value="HTH-TYPE TRANSCRIPTIONAL REGULATOR GLTR"/>
    <property type="match status" value="1"/>
</dbReference>
<comment type="similarity">
    <text evidence="1">Belongs to the LysR transcriptional regulatory family.</text>
</comment>
<reference evidence="6 7" key="1">
    <citation type="submission" date="2018-11" db="EMBL/GenBank/DDBJ databases">
        <title>Novel Erysipelotrichaceae bacterium isolated from small intestine of a swine.</title>
        <authorList>
            <person name="Kim J.S."/>
            <person name="Choe H."/>
            <person name="Lee Y.R."/>
            <person name="Kim K.M."/>
            <person name="Park D.S."/>
        </authorList>
    </citation>
    <scope>NUCLEOTIDE SEQUENCE [LARGE SCALE GENOMIC DNA]</scope>
    <source>
        <strain evidence="6 7">SG0102</strain>
    </source>
</reference>
<evidence type="ECO:0000256" key="4">
    <source>
        <dbReference type="ARBA" id="ARBA00023163"/>
    </source>
</evidence>
<dbReference type="FunCoup" id="A0A3G9JBP9">
    <property type="interactions" value="79"/>
</dbReference>
<dbReference type="Pfam" id="PF03466">
    <property type="entry name" value="LysR_substrate"/>
    <property type="match status" value="1"/>
</dbReference>
<dbReference type="PROSITE" id="PS50931">
    <property type="entry name" value="HTH_LYSR"/>
    <property type="match status" value="1"/>
</dbReference>
<keyword evidence="2" id="KW-0805">Transcription regulation</keyword>
<dbReference type="RefSeq" id="WP_125120525.1">
    <property type="nucleotide sequence ID" value="NZ_AP019309.1"/>
</dbReference>
<dbReference type="Gene3D" id="3.40.190.290">
    <property type="match status" value="1"/>
</dbReference>
<dbReference type="OrthoDB" id="119203at2"/>
<dbReference type="SUPFAM" id="SSF46785">
    <property type="entry name" value="Winged helix' DNA-binding domain"/>
    <property type="match status" value="1"/>
</dbReference>
<dbReference type="EMBL" id="AP019309">
    <property type="protein sequence ID" value="BBH27832.1"/>
    <property type="molecule type" value="Genomic_DNA"/>
</dbReference>
<name>A0A3G9JBP9_9FIRM</name>
<dbReference type="InterPro" id="IPR000847">
    <property type="entry name" value="LysR_HTH_N"/>
</dbReference>
<evidence type="ECO:0000256" key="2">
    <source>
        <dbReference type="ARBA" id="ARBA00023015"/>
    </source>
</evidence>
<protein>
    <recommendedName>
        <fullName evidence="5">HTH lysR-type domain-containing protein</fullName>
    </recommendedName>
</protein>
<dbReference type="KEGG" id="ebm:SG0102_27660"/>
<evidence type="ECO:0000313" key="7">
    <source>
        <dbReference type="Proteomes" id="UP000268059"/>
    </source>
</evidence>
<evidence type="ECO:0000256" key="3">
    <source>
        <dbReference type="ARBA" id="ARBA00023125"/>
    </source>
</evidence>
<dbReference type="CDD" id="cd05466">
    <property type="entry name" value="PBP2_LTTR_substrate"/>
    <property type="match status" value="1"/>
</dbReference>
<dbReference type="InterPro" id="IPR036388">
    <property type="entry name" value="WH-like_DNA-bd_sf"/>
</dbReference>
<evidence type="ECO:0000313" key="6">
    <source>
        <dbReference type="EMBL" id="BBH27832.1"/>
    </source>
</evidence>
<dbReference type="Pfam" id="PF00126">
    <property type="entry name" value="HTH_1"/>
    <property type="match status" value="1"/>
</dbReference>
<accession>A0A3G9JBP9</accession>
<dbReference type="GO" id="GO:0003700">
    <property type="term" value="F:DNA-binding transcription factor activity"/>
    <property type="evidence" value="ECO:0007669"/>
    <property type="project" value="InterPro"/>
</dbReference>
<dbReference type="Proteomes" id="UP000268059">
    <property type="component" value="Chromosome"/>
</dbReference>
<feature type="domain" description="HTH lysR-type" evidence="5">
    <location>
        <begin position="1"/>
        <end position="58"/>
    </location>
</feature>
<dbReference type="PANTHER" id="PTHR30126">
    <property type="entry name" value="HTH-TYPE TRANSCRIPTIONAL REGULATOR"/>
    <property type="match status" value="1"/>
</dbReference>
<proteinExistence type="inferred from homology"/>
<evidence type="ECO:0000259" key="5">
    <source>
        <dbReference type="PROSITE" id="PS50931"/>
    </source>
</evidence>
<dbReference type="InterPro" id="IPR005119">
    <property type="entry name" value="LysR_subst-bd"/>
</dbReference>
<keyword evidence="4" id="KW-0804">Transcription</keyword>
<keyword evidence="7" id="KW-1185">Reference proteome</keyword>
<dbReference type="FunFam" id="1.10.10.10:FF:000001">
    <property type="entry name" value="LysR family transcriptional regulator"/>
    <property type="match status" value="1"/>
</dbReference>
<keyword evidence="3" id="KW-0238">DNA-binding</keyword>
<dbReference type="PRINTS" id="PR00039">
    <property type="entry name" value="HTHLYSR"/>
</dbReference>
<gene>
    <name evidence="6" type="ORF">SG0102_27660</name>
</gene>
<evidence type="ECO:0000256" key="1">
    <source>
        <dbReference type="ARBA" id="ARBA00009437"/>
    </source>
</evidence>
<dbReference type="SUPFAM" id="SSF53850">
    <property type="entry name" value="Periplasmic binding protein-like II"/>
    <property type="match status" value="1"/>
</dbReference>
<dbReference type="InParanoid" id="A0A3G9JBP9"/>
<dbReference type="AlphaFoldDB" id="A0A3G9JBP9"/>